<gene>
    <name evidence="2" type="ORF">MBM_00361</name>
</gene>
<dbReference type="HOGENOM" id="CLU_1896672_0_0_1"/>
<dbReference type="GeneID" id="18756296"/>
<dbReference type="RefSeq" id="XP_007288250.1">
    <property type="nucleotide sequence ID" value="XM_007288188.1"/>
</dbReference>
<dbReference type="AlphaFoldDB" id="K1XKY3"/>
<evidence type="ECO:0000313" key="2">
    <source>
        <dbReference type="EMBL" id="EKD21248.1"/>
    </source>
</evidence>
<feature type="region of interest" description="Disordered" evidence="1">
    <location>
        <begin position="1"/>
        <end position="34"/>
    </location>
</feature>
<accession>K1XKY3</accession>
<dbReference type="Proteomes" id="UP000006753">
    <property type="component" value="Unassembled WGS sequence"/>
</dbReference>
<reference evidence="2 3" key="1">
    <citation type="journal article" date="2012" name="BMC Genomics">
        <title>Sequencing the genome of Marssonina brunnea reveals fungus-poplar co-evolution.</title>
        <authorList>
            <person name="Zhu S."/>
            <person name="Cao Y.-Z."/>
            <person name="Jiang C."/>
            <person name="Tan B.-Y."/>
            <person name="Wang Z."/>
            <person name="Feng S."/>
            <person name="Zhang L."/>
            <person name="Su X.-H."/>
            <person name="Brejova B."/>
            <person name="Vinar T."/>
            <person name="Xu M."/>
            <person name="Wang M.-X."/>
            <person name="Zhang S.-G."/>
            <person name="Huang M.-R."/>
            <person name="Wu R."/>
            <person name="Zhou Y."/>
        </authorList>
    </citation>
    <scope>NUCLEOTIDE SEQUENCE [LARGE SCALE GENOMIC DNA]</scope>
    <source>
        <strain evidence="2 3">MB_m1</strain>
    </source>
</reference>
<dbReference type="InParanoid" id="K1XKY3"/>
<organism evidence="2 3">
    <name type="scientific">Marssonina brunnea f. sp. multigermtubi (strain MB_m1)</name>
    <name type="common">Marssonina leaf spot fungus</name>
    <dbReference type="NCBI Taxonomy" id="1072389"/>
    <lineage>
        <taxon>Eukaryota</taxon>
        <taxon>Fungi</taxon>
        <taxon>Dikarya</taxon>
        <taxon>Ascomycota</taxon>
        <taxon>Pezizomycotina</taxon>
        <taxon>Leotiomycetes</taxon>
        <taxon>Helotiales</taxon>
        <taxon>Drepanopezizaceae</taxon>
        <taxon>Drepanopeziza</taxon>
    </lineage>
</organism>
<evidence type="ECO:0000256" key="1">
    <source>
        <dbReference type="SAM" id="MobiDB-lite"/>
    </source>
</evidence>
<dbReference type="EMBL" id="JH921428">
    <property type="protein sequence ID" value="EKD21248.1"/>
    <property type="molecule type" value="Genomic_DNA"/>
</dbReference>
<evidence type="ECO:0000313" key="3">
    <source>
        <dbReference type="Proteomes" id="UP000006753"/>
    </source>
</evidence>
<dbReference type="OrthoDB" id="10370595at2759"/>
<keyword evidence="3" id="KW-1185">Reference proteome</keyword>
<protein>
    <submittedName>
        <fullName evidence="2">Uncharacterized protein</fullName>
    </submittedName>
</protein>
<proteinExistence type="predicted"/>
<name>K1XKY3_MARBU</name>
<sequence>MNRCAAPTEPQRSQQPTGLASGPRGPSTPAPLPVHPQVYYLVMRSKLGRGMDPEEVLEYPIAETTTRWRAVETVIQSYEDDVARRSEAALDELVVWQSYDHRGIRRYRMLDGDGMEFRVWVELRSAPELDDWVF</sequence>
<dbReference type="KEGG" id="mbe:MBM_00361"/>